<dbReference type="Proteomes" id="UP001165960">
    <property type="component" value="Unassembled WGS sequence"/>
</dbReference>
<name>A0ACC2UTI1_9FUNG</name>
<sequence>MLGNILPELSRYHLVLASGSPRRHELLAQIGVNAEIIPSQFPEDLNKTEFSSAGEYCLENSRRKVLEVLDRKRNSFDGPTIIIGSDTVVVNDGEILEKPRSPEEALEIAYISSRKNSLCYFLYCFAHFRQKECRAQNYR</sequence>
<comment type="caution">
    <text evidence="1">The sequence shown here is derived from an EMBL/GenBank/DDBJ whole genome shotgun (WGS) entry which is preliminary data.</text>
</comment>
<dbReference type="EMBL" id="QTSX02000018">
    <property type="protein sequence ID" value="KAJ9090059.1"/>
    <property type="molecule type" value="Genomic_DNA"/>
</dbReference>
<keyword evidence="2" id="KW-1185">Reference proteome</keyword>
<reference evidence="1" key="1">
    <citation type="submission" date="2022-04" db="EMBL/GenBank/DDBJ databases">
        <title>Genome of the entomopathogenic fungus Entomophthora muscae.</title>
        <authorList>
            <person name="Elya C."/>
            <person name="Lovett B.R."/>
            <person name="Lee E."/>
            <person name="Macias A.M."/>
            <person name="Hajek A.E."/>
            <person name="De Bivort B.L."/>
            <person name="Kasson M.T."/>
            <person name="De Fine Licht H.H."/>
            <person name="Stajich J.E."/>
        </authorList>
    </citation>
    <scope>NUCLEOTIDE SEQUENCE</scope>
    <source>
        <strain evidence="1">Berkeley</strain>
    </source>
</reference>
<evidence type="ECO:0000313" key="1">
    <source>
        <dbReference type="EMBL" id="KAJ9090059.1"/>
    </source>
</evidence>
<accession>A0ACC2UTI1</accession>
<gene>
    <name evidence="1" type="ORF">DSO57_1006452</name>
</gene>
<organism evidence="1 2">
    <name type="scientific">Entomophthora muscae</name>
    <dbReference type="NCBI Taxonomy" id="34485"/>
    <lineage>
        <taxon>Eukaryota</taxon>
        <taxon>Fungi</taxon>
        <taxon>Fungi incertae sedis</taxon>
        <taxon>Zoopagomycota</taxon>
        <taxon>Entomophthoromycotina</taxon>
        <taxon>Entomophthoromycetes</taxon>
        <taxon>Entomophthorales</taxon>
        <taxon>Entomophthoraceae</taxon>
        <taxon>Entomophthora</taxon>
    </lineage>
</organism>
<protein>
    <submittedName>
        <fullName evidence="1">Uncharacterized protein</fullName>
    </submittedName>
</protein>
<evidence type="ECO:0000313" key="2">
    <source>
        <dbReference type="Proteomes" id="UP001165960"/>
    </source>
</evidence>
<proteinExistence type="predicted"/>